<dbReference type="PANTHER" id="PTHR34773">
    <property type="entry name" value="FLAGELLAR SECRETION CHAPERONE FLIS"/>
    <property type="match status" value="1"/>
</dbReference>
<proteinExistence type="inferred from homology"/>
<gene>
    <name evidence="6" type="ORF">GCM10011512_25680</name>
</gene>
<dbReference type="Gene3D" id="1.20.120.340">
    <property type="entry name" value="Flagellar protein FliS"/>
    <property type="match status" value="1"/>
</dbReference>
<reference evidence="7" key="1">
    <citation type="journal article" date="2019" name="Int. J. Syst. Evol. Microbiol.">
        <title>The Global Catalogue of Microorganisms (GCM) 10K type strain sequencing project: providing services to taxonomists for standard genome sequencing and annotation.</title>
        <authorList>
            <consortium name="The Broad Institute Genomics Platform"/>
            <consortium name="The Broad Institute Genome Sequencing Center for Infectious Disease"/>
            <person name="Wu L."/>
            <person name="Ma J."/>
        </authorList>
    </citation>
    <scope>NUCLEOTIDE SEQUENCE [LARGE SCALE GENOMIC DNA]</scope>
    <source>
        <strain evidence="7">CGMCC 1.15480</strain>
    </source>
</reference>
<dbReference type="EMBL" id="BMJI01000020">
    <property type="protein sequence ID" value="GGC97564.1"/>
    <property type="molecule type" value="Genomic_DNA"/>
</dbReference>
<dbReference type="RefSeq" id="WP_188668830.1">
    <property type="nucleotide sequence ID" value="NZ_BMJI01000020.1"/>
</dbReference>
<organism evidence="6 7">
    <name type="scientific">Tersicoccus solisilvae</name>
    <dbReference type="NCBI Taxonomy" id="1882339"/>
    <lineage>
        <taxon>Bacteria</taxon>
        <taxon>Bacillati</taxon>
        <taxon>Actinomycetota</taxon>
        <taxon>Actinomycetes</taxon>
        <taxon>Micrococcales</taxon>
        <taxon>Micrococcaceae</taxon>
        <taxon>Tersicoccus</taxon>
    </lineage>
</organism>
<evidence type="ECO:0000256" key="5">
    <source>
        <dbReference type="ARBA" id="ARBA00023186"/>
    </source>
</evidence>
<evidence type="ECO:0000256" key="2">
    <source>
        <dbReference type="ARBA" id="ARBA00008787"/>
    </source>
</evidence>
<evidence type="ECO:0008006" key="8">
    <source>
        <dbReference type="Google" id="ProtNLM"/>
    </source>
</evidence>
<keyword evidence="7" id="KW-1185">Reference proteome</keyword>
<evidence type="ECO:0000256" key="4">
    <source>
        <dbReference type="ARBA" id="ARBA00022795"/>
    </source>
</evidence>
<dbReference type="SUPFAM" id="SSF101116">
    <property type="entry name" value="Flagellar export chaperone FliS"/>
    <property type="match status" value="1"/>
</dbReference>
<keyword evidence="3" id="KW-0963">Cytoplasm</keyword>
<evidence type="ECO:0000313" key="6">
    <source>
        <dbReference type="EMBL" id="GGC97564.1"/>
    </source>
</evidence>
<evidence type="ECO:0000256" key="1">
    <source>
        <dbReference type="ARBA" id="ARBA00004514"/>
    </source>
</evidence>
<name>A0ABQ1PHX6_9MICC</name>
<dbReference type="Proteomes" id="UP000597761">
    <property type="component" value="Unassembled WGS sequence"/>
</dbReference>
<keyword evidence="4" id="KW-1005">Bacterial flagellum biogenesis</keyword>
<comment type="similarity">
    <text evidence="2">Belongs to the FliS family.</text>
</comment>
<comment type="caution">
    <text evidence="6">The sequence shown here is derived from an EMBL/GenBank/DDBJ whole genome shotgun (WGS) entry which is preliminary data.</text>
</comment>
<dbReference type="CDD" id="cd16098">
    <property type="entry name" value="FliS"/>
    <property type="match status" value="1"/>
</dbReference>
<dbReference type="NCBIfam" id="TIGR00208">
    <property type="entry name" value="fliS"/>
    <property type="match status" value="1"/>
</dbReference>
<dbReference type="Pfam" id="PF02561">
    <property type="entry name" value="FliS"/>
    <property type="match status" value="1"/>
</dbReference>
<comment type="subcellular location">
    <subcellularLocation>
        <location evidence="1">Cytoplasm</location>
        <location evidence="1">Cytosol</location>
    </subcellularLocation>
</comment>
<keyword evidence="5" id="KW-0143">Chaperone</keyword>
<evidence type="ECO:0000256" key="3">
    <source>
        <dbReference type="ARBA" id="ARBA00022490"/>
    </source>
</evidence>
<dbReference type="InterPro" id="IPR036584">
    <property type="entry name" value="FliS_sf"/>
</dbReference>
<evidence type="ECO:0000313" key="7">
    <source>
        <dbReference type="Proteomes" id="UP000597761"/>
    </source>
</evidence>
<dbReference type="InterPro" id="IPR003713">
    <property type="entry name" value="FliS"/>
</dbReference>
<dbReference type="PANTHER" id="PTHR34773:SF1">
    <property type="entry name" value="FLAGELLAR SECRETION CHAPERONE FLIS"/>
    <property type="match status" value="1"/>
</dbReference>
<sequence length="144" mass="15666">MTASSLQARQRAQYARDAVLSASPARLLTLLYDRLLLDLRRAEAAQLEQRWAAASTDLVHAQDIITELSASLRPDVWDGAESLRGIYTYVHTALITANVRRDVERTREAIALLVPLQQSWHAAADAVPAPAAPAPATRGGWSVG</sequence>
<accession>A0ABQ1PHX6</accession>
<protein>
    <recommendedName>
        <fullName evidence="8">Flagellar export chaperone FliS</fullName>
    </recommendedName>
</protein>